<protein>
    <recommendedName>
        <fullName evidence="1">Septum formation-related domain-containing protein</fullName>
    </recommendedName>
</protein>
<dbReference type="Pfam" id="PF13845">
    <property type="entry name" value="Septum_form"/>
    <property type="match status" value="1"/>
</dbReference>
<dbReference type="InterPro" id="IPR026004">
    <property type="entry name" value="Septum_form"/>
</dbReference>
<evidence type="ECO:0000313" key="3">
    <source>
        <dbReference type="Proteomes" id="UP000317881"/>
    </source>
</evidence>
<evidence type="ECO:0000313" key="2">
    <source>
        <dbReference type="EMBL" id="GEC07882.1"/>
    </source>
</evidence>
<evidence type="ECO:0000259" key="1">
    <source>
        <dbReference type="Pfam" id="PF13845"/>
    </source>
</evidence>
<reference evidence="2 3" key="1">
    <citation type="submission" date="2019-06" db="EMBL/GenBank/DDBJ databases">
        <title>Whole genome shotgun sequence of Streptomyces spinoverrucosus NBRC 14228.</title>
        <authorList>
            <person name="Hosoyama A."/>
            <person name="Uohara A."/>
            <person name="Ohji S."/>
            <person name="Ichikawa N."/>
        </authorList>
    </citation>
    <scope>NUCLEOTIDE SEQUENCE [LARGE SCALE GENOMIC DNA]</scope>
    <source>
        <strain evidence="2 3">NBRC 14228</strain>
    </source>
</reference>
<dbReference type="OrthoDB" id="3628931at2"/>
<keyword evidence="3" id="KW-1185">Reference proteome</keyword>
<gene>
    <name evidence="2" type="ORF">SSP24_55370</name>
</gene>
<dbReference type="EMBL" id="BJND01000044">
    <property type="protein sequence ID" value="GEC07882.1"/>
    <property type="molecule type" value="Genomic_DNA"/>
</dbReference>
<dbReference type="PROSITE" id="PS51257">
    <property type="entry name" value="PROKAR_LIPOPROTEIN"/>
    <property type="match status" value="1"/>
</dbReference>
<accession>A0A4Y3VLM1</accession>
<name>A0A4Y3VLM1_9ACTN</name>
<dbReference type="RefSeq" id="WP_141312422.1">
    <property type="nucleotide sequence ID" value="NZ_BJND01000044.1"/>
</dbReference>
<feature type="domain" description="Septum formation-related" evidence="1">
    <location>
        <begin position="41"/>
        <end position="150"/>
    </location>
</feature>
<organism evidence="2 3">
    <name type="scientific">Streptomyces spinoverrucosus</name>
    <dbReference type="NCBI Taxonomy" id="284043"/>
    <lineage>
        <taxon>Bacteria</taxon>
        <taxon>Bacillati</taxon>
        <taxon>Actinomycetota</taxon>
        <taxon>Actinomycetes</taxon>
        <taxon>Kitasatosporales</taxon>
        <taxon>Streptomycetaceae</taxon>
        <taxon>Streptomyces</taxon>
    </lineage>
</organism>
<comment type="caution">
    <text evidence="2">The sequence shown here is derived from an EMBL/GenBank/DDBJ whole genome shotgun (WGS) entry which is preliminary data.</text>
</comment>
<dbReference type="AlphaFoldDB" id="A0A4Y3VLM1"/>
<sequence>MATRVLHRPIRGIYAVVALLAIGAVGCSDVSDAVDSAKDGAKKMARQRSVFSLGIGDCYNPNGEVAGETFAVEIVPCGEAHAGQVVGEFNIDGEKTYPGEDAVAAIADERCPVEAGKFAQDTWALPKGVDLFYYTPTKESWATGDRAVSCTYTSESGKSTGSLQADAKSLKPEQTAYLKGANAVYDALWANQPDADSVEEDLDGYKAQAKAVAAALDAHLEGVQDIEGTEIGKLREQLKKTAEHWKKAANATDVDAFYLAYDRAFTGLDPNKTVAARKELGLATTVPADEAEVWAA</sequence>
<proteinExistence type="predicted"/>
<dbReference type="Proteomes" id="UP000317881">
    <property type="component" value="Unassembled WGS sequence"/>
</dbReference>